<evidence type="ECO:0000313" key="10">
    <source>
        <dbReference type="Proteomes" id="UP001524473"/>
    </source>
</evidence>
<keyword evidence="10" id="KW-1185">Reference proteome</keyword>
<keyword evidence="3 7" id="KW-0812">Transmembrane</keyword>
<sequence length="404" mass="44006">MTALKKAWRSVLRHRGKTLTALAVSVSLSLFLCLFAGNLEQNRAEWNRLSDGADIRIQITSSNGQQKTGLLIDDDRLEKIEATGLAERGLYTARALFTDSEDQEEDVRSPHFNGHILAAYTADTPLTEAGEDNISYFSGYDSSLFGGSEAVCLLQEDFLNSRGLQPGDSYHVRLNTLKEGGEVYPAGEAEFKIAGTFRESGSGFANAVAVCSYDTLKAALSQFNLHIWPSSAWLKVKDPTQLNRIKEAMKEANITSVLPQAYLFSTQGSAAVINDRKFILRAEPLERNIRLLQSLYPLFFAAVAVIAFLVSYLLAQSRRDEIAVCRSLGESRTGVFLQFFWESTVVCLSGAVLGFGAAALLSGISPGMLALPLLGYLAAYLLGAAAAILLLNRTNVIQVLTTLD</sequence>
<feature type="transmembrane region" description="Helical" evidence="7">
    <location>
        <begin position="295"/>
        <end position="315"/>
    </location>
</feature>
<evidence type="ECO:0000256" key="6">
    <source>
        <dbReference type="ARBA" id="ARBA00038076"/>
    </source>
</evidence>
<evidence type="ECO:0000256" key="7">
    <source>
        <dbReference type="SAM" id="Phobius"/>
    </source>
</evidence>
<dbReference type="PANTHER" id="PTHR30572:SF4">
    <property type="entry name" value="ABC TRANSPORTER PERMEASE YTRF"/>
    <property type="match status" value="1"/>
</dbReference>
<dbReference type="EMBL" id="JANFZH010000005">
    <property type="protein sequence ID" value="MCQ4838916.1"/>
    <property type="molecule type" value="Genomic_DNA"/>
</dbReference>
<evidence type="ECO:0000256" key="5">
    <source>
        <dbReference type="ARBA" id="ARBA00023136"/>
    </source>
</evidence>
<dbReference type="RefSeq" id="WP_066862221.1">
    <property type="nucleotide sequence ID" value="NZ_CABKVV010000012.1"/>
</dbReference>
<keyword evidence="4 7" id="KW-1133">Transmembrane helix</keyword>
<accession>A0ABT1RW64</accession>
<comment type="subcellular location">
    <subcellularLocation>
        <location evidence="1">Cell membrane</location>
        <topology evidence="1">Multi-pass membrane protein</topology>
    </subcellularLocation>
</comment>
<dbReference type="GeneID" id="90531821"/>
<feature type="transmembrane region" description="Helical" evidence="7">
    <location>
        <begin position="373"/>
        <end position="391"/>
    </location>
</feature>
<evidence type="ECO:0000259" key="8">
    <source>
        <dbReference type="Pfam" id="PF02687"/>
    </source>
</evidence>
<evidence type="ECO:0000256" key="2">
    <source>
        <dbReference type="ARBA" id="ARBA00022475"/>
    </source>
</evidence>
<feature type="domain" description="ABC3 transporter permease C-terminal" evidence="8">
    <location>
        <begin position="299"/>
        <end position="389"/>
    </location>
</feature>
<dbReference type="InterPro" id="IPR050250">
    <property type="entry name" value="Macrolide_Exporter_MacB"/>
</dbReference>
<dbReference type="Pfam" id="PF02687">
    <property type="entry name" value="FtsX"/>
    <property type="match status" value="1"/>
</dbReference>
<dbReference type="InterPro" id="IPR003838">
    <property type="entry name" value="ABC3_permease_C"/>
</dbReference>
<organism evidence="9 10">
    <name type="scientific">Neglectibacter timonensis</name>
    <dbReference type="NCBI Taxonomy" id="1776382"/>
    <lineage>
        <taxon>Bacteria</taxon>
        <taxon>Bacillati</taxon>
        <taxon>Bacillota</taxon>
        <taxon>Clostridia</taxon>
        <taxon>Eubacteriales</taxon>
        <taxon>Oscillospiraceae</taxon>
        <taxon>Neglectibacter</taxon>
    </lineage>
</organism>
<dbReference type="PANTHER" id="PTHR30572">
    <property type="entry name" value="MEMBRANE COMPONENT OF TRANSPORTER-RELATED"/>
    <property type="match status" value="1"/>
</dbReference>
<reference evidence="9 10" key="1">
    <citation type="submission" date="2022-06" db="EMBL/GenBank/DDBJ databases">
        <title>Isolation of gut microbiota from human fecal samples.</title>
        <authorList>
            <person name="Pamer E.G."/>
            <person name="Barat B."/>
            <person name="Waligurski E."/>
            <person name="Medina S."/>
            <person name="Paddock L."/>
            <person name="Mostad J."/>
        </authorList>
    </citation>
    <scope>NUCLEOTIDE SEQUENCE [LARGE SCALE GENOMIC DNA]</scope>
    <source>
        <strain evidence="9 10">DFI.9.73</strain>
    </source>
</reference>
<feature type="transmembrane region" description="Helical" evidence="7">
    <location>
        <begin position="335"/>
        <end position="361"/>
    </location>
</feature>
<keyword evidence="5 7" id="KW-0472">Membrane</keyword>
<evidence type="ECO:0000256" key="1">
    <source>
        <dbReference type="ARBA" id="ARBA00004651"/>
    </source>
</evidence>
<protein>
    <submittedName>
        <fullName evidence="9">FtsX-like permease family protein</fullName>
    </submittedName>
</protein>
<comment type="caution">
    <text evidence="9">The sequence shown here is derived from an EMBL/GenBank/DDBJ whole genome shotgun (WGS) entry which is preliminary data.</text>
</comment>
<dbReference type="Proteomes" id="UP001524473">
    <property type="component" value="Unassembled WGS sequence"/>
</dbReference>
<proteinExistence type="inferred from homology"/>
<evidence type="ECO:0000313" key="9">
    <source>
        <dbReference type="EMBL" id="MCQ4838916.1"/>
    </source>
</evidence>
<keyword evidence="2" id="KW-1003">Cell membrane</keyword>
<comment type="similarity">
    <text evidence="6">Belongs to the ABC-4 integral membrane protein family.</text>
</comment>
<name>A0ABT1RW64_9FIRM</name>
<evidence type="ECO:0000256" key="4">
    <source>
        <dbReference type="ARBA" id="ARBA00022989"/>
    </source>
</evidence>
<gene>
    <name evidence="9" type="ORF">NE695_03180</name>
</gene>
<evidence type="ECO:0000256" key="3">
    <source>
        <dbReference type="ARBA" id="ARBA00022692"/>
    </source>
</evidence>